<dbReference type="SUPFAM" id="SSF48452">
    <property type="entry name" value="TPR-like"/>
    <property type="match status" value="3"/>
</dbReference>
<dbReference type="GO" id="GO:0005654">
    <property type="term" value="C:nucleoplasm"/>
    <property type="evidence" value="ECO:0007669"/>
    <property type="project" value="UniProtKB-SubCell"/>
</dbReference>
<protein>
    <recommendedName>
        <fullName evidence="12">Protein TONSOKU</fullName>
    </recommendedName>
</protein>
<feature type="coiled-coil region" evidence="14">
    <location>
        <begin position="291"/>
        <end position="328"/>
    </location>
</feature>
<evidence type="ECO:0000256" key="10">
    <source>
        <dbReference type="ARBA" id="ARBA00023204"/>
    </source>
</evidence>
<dbReference type="InterPro" id="IPR001611">
    <property type="entry name" value="Leu-rich_rpt"/>
</dbReference>
<dbReference type="PROSITE" id="PS50005">
    <property type="entry name" value="TPR"/>
    <property type="match status" value="1"/>
</dbReference>
<evidence type="ECO:0000313" key="17">
    <source>
        <dbReference type="RefSeq" id="XP_039119789.1"/>
    </source>
</evidence>
<evidence type="ECO:0000313" key="16">
    <source>
        <dbReference type="Proteomes" id="UP001515500"/>
    </source>
</evidence>
<evidence type="ECO:0000256" key="5">
    <source>
        <dbReference type="ARBA" id="ARBA00022614"/>
    </source>
</evidence>
<evidence type="ECO:0000256" key="6">
    <source>
        <dbReference type="ARBA" id="ARBA00022737"/>
    </source>
</evidence>
<evidence type="ECO:0000256" key="11">
    <source>
        <dbReference type="ARBA" id="ARBA00023242"/>
    </source>
</evidence>
<dbReference type="SUPFAM" id="SSF52047">
    <property type="entry name" value="RNI-like"/>
    <property type="match status" value="1"/>
</dbReference>
<evidence type="ECO:0000256" key="8">
    <source>
        <dbReference type="ARBA" id="ARBA00022803"/>
    </source>
</evidence>
<dbReference type="Pfam" id="PF00560">
    <property type="entry name" value="LRR_1"/>
    <property type="match status" value="1"/>
</dbReference>
<dbReference type="Pfam" id="PF13181">
    <property type="entry name" value="TPR_8"/>
    <property type="match status" value="2"/>
</dbReference>
<dbReference type="SMART" id="SM00368">
    <property type="entry name" value="LRR_RI"/>
    <property type="match status" value="6"/>
</dbReference>
<keyword evidence="4" id="KW-0158">Chromosome</keyword>
<feature type="repeat" description="TPR" evidence="13">
    <location>
        <begin position="251"/>
        <end position="284"/>
    </location>
</feature>
<dbReference type="GO" id="GO:0042393">
    <property type="term" value="F:histone binding"/>
    <property type="evidence" value="ECO:0007669"/>
    <property type="project" value="UniProtKB-ARBA"/>
</dbReference>
<dbReference type="Pfam" id="PF07719">
    <property type="entry name" value="TPR_2"/>
    <property type="match status" value="1"/>
</dbReference>
<dbReference type="Pfam" id="PF13516">
    <property type="entry name" value="LRR_6"/>
    <property type="match status" value="1"/>
</dbReference>
<keyword evidence="8 13" id="KW-0802">TPR repeat</keyword>
<evidence type="ECO:0000256" key="14">
    <source>
        <dbReference type="SAM" id="Coils"/>
    </source>
</evidence>
<dbReference type="PANTHER" id="PTHR47684">
    <property type="entry name" value="PROTEIN TONSOKU"/>
    <property type="match status" value="1"/>
</dbReference>
<dbReference type="GO" id="GO:0040029">
    <property type="term" value="P:epigenetic regulation of gene expression"/>
    <property type="evidence" value="ECO:0007669"/>
    <property type="project" value="InterPro"/>
</dbReference>
<evidence type="ECO:0000256" key="15">
    <source>
        <dbReference type="SAM" id="MobiDB-lite"/>
    </source>
</evidence>
<evidence type="ECO:0000256" key="7">
    <source>
        <dbReference type="ARBA" id="ARBA00022763"/>
    </source>
</evidence>
<evidence type="ECO:0000256" key="4">
    <source>
        <dbReference type="ARBA" id="ARBA00022454"/>
    </source>
</evidence>
<dbReference type="InterPro" id="IPR032675">
    <property type="entry name" value="LRR_dom_sf"/>
</dbReference>
<dbReference type="InterPro" id="IPR011990">
    <property type="entry name" value="TPR-like_helical_dom_sf"/>
</dbReference>
<evidence type="ECO:0000256" key="12">
    <source>
        <dbReference type="ARBA" id="ARBA00069409"/>
    </source>
</evidence>
<keyword evidence="16" id="KW-1185">Reference proteome</keyword>
<dbReference type="Gene3D" id="1.25.40.10">
    <property type="entry name" value="Tetratricopeptide repeat domain"/>
    <property type="match status" value="2"/>
</dbReference>
<comment type="subcellular location">
    <subcellularLocation>
        <location evidence="1">Chromosome</location>
    </subcellularLocation>
    <subcellularLocation>
        <location evidence="2">Nucleus</location>
        <location evidence="2">Nucleoplasm</location>
    </subcellularLocation>
</comment>
<name>A0AB40AZ66_DIOCR</name>
<feature type="region of interest" description="Disordered" evidence="15">
    <location>
        <begin position="567"/>
        <end position="625"/>
    </location>
</feature>
<dbReference type="Proteomes" id="UP001515500">
    <property type="component" value="Unplaced"/>
</dbReference>
<reference evidence="17" key="1">
    <citation type="submission" date="2025-08" db="UniProtKB">
        <authorList>
            <consortium name="RefSeq"/>
        </authorList>
    </citation>
    <scope>IDENTIFICATION</scope>
</reference>
<dbReference type="GO" id="GO:0006281">
    <property type="term" value="P:DNA repair"/>
    <property type="evidence" value="ECO:0007669"/>
    <property type="project" value="UniProtKB-KW"/>
</dbReference>
<keyword evidence="5" id="KW-0433">Leucine-rich repeat</keyword>
<dbReference type="Gene3D" id="3.80.10.10">
    <property type="entry name" value="Ribonuclease Inhibitor"/>
    <property type="match status" value="1"/>
</dbReference>
<feature type="region of interest" description="Disordered" evidence="15">
    <location>
        <begin position="506"/>
        <end position="537"/>
    </location>
</feature>
<dbReference type="GO" id="GO:0005694">
    <property type="term" value="C:chromosome"/>
    <property type="evidence" value="ECO:0007669"/>
    <property type="project" value="UniProtKB-SubCell"/>
</dbReference>
<keyword evidence="7" id="KW-0227">DNA damage</keyword>
<evidence type="ECO:0000256" key="9">
    <source>
        <dbReference type="ARBA" id="ARBA00022853"/>
    </source>
</evidence>
<dbReference type="GO" id="GO:0072423">
    <property type="term" value="P:response to DNA damage checkpoint signaling"/>
    <property type="evidence" value="ECO:0007669"/>
    <property type="project" value="InterPro"/>
</dbReference>
<accession>A0AB40AZ66</accession>
<sequence length="1332" mass="148480">MAKRRDEEELNVARRGFKDAAREGNHEEEARWANVLGDIYKQRGEYVEALKWLRIDYEVSVKHLPCKQLLPTCQSLGEVYLRLDQFKDALIYQKKHLELAKDSDDLVEQQRASTQLGRTYHEMFLLSENDHHAIRNAKKYFKSAMKLVDKLRENESCKRSTVFLKEFIDAHNNIGLLELDLDNLEEAEKFLLQGLKICDEEEIPENDDARSRLHHNLGKLYLELRDWGKARVHIEKDIVICKRIGHPLGESKGFINLGELHYRIQKYGEAIRCYQKALDIAKLMEDEDALVSQINQNIKIVKEAAQVLEELERDEQELKKLMRSTCRARGTSNERKCLLEQKACLDSLIDKSSTISVWPKHREFAKRIKKVATELCDKEKLSDSYLAIGESYQKLRNFSKARKWYMKSWNIYKSIGNLEGQALAKINIGEVLDSSGDWVGALEAFEDGYRLAIEGKLLPVQLSALENMHYSHMIRFDNLEEARKLQRDIQKLRQLLKDTDALRNRGSDYCSETDTEGGEYSIYSSDSCGSPDRHKASASKIHLPNHVEEIDENAPLVSLLHGRKKNSFNAKMPQKTNNSCMPESSIRHTSKSDDNQQASGRKRPRIIVSDDESDEPIESDRSKRRAYESHVGNIVASDIDIKLEETTATNAVQDLAHHNAASKDVLSSSMPVQIEESVCSFKSKKSNSTADNDAVLPNSNRSAASGLKSDGNCAFGDFLANQKYAGFNLPEHENDQFVAFKIGDETIQLDVSSFIDGDALDVESLKVEIACVYFLQPSEEKRSKGLLPVIGQLKCCGKALCSADPIADLRHFLYEKNVGIDVIITGWVPKRLMKLYADNCQEMSEVPNMKLLKKLYNLEVSEDEILISDCALQDLSISPFLTALQVHRTVAVLDLSHNLLGNETMERLQQIFALSSQKYGSLILDLHCNRFGPTALFQICECPVIVARLEVLNLSQNRLTDACSSYLCAILENCKALYNLNIEACSITSRTIQKIADTLHEGLVLSHLSIGKNYPISGNAMANLLVKLASLKRFSELSLAGIKLNKAMVDGLCELARSSSMSSLSLGGTQIGVEGAIKLTGALSSRPQELVKLDLSCCGLTSPGITQICANIASIGSVTELNLNGSSIGSECCDALAAILMDQQCSLKCLALNKCNLGLAGVVQIIQVLSGNDSLEELHLADNAAVPSERIIQFDLTPTRPKSNAAAPEPECKMNTEAEALEVADSEDEDMKRPAFSGQDGSCASSCQKNSFTCCQLIQDLSSAICLATQLQSLDLSKNRFSGEVIDALYTSWSSSRAGLQSQKHIVAKDHIVHFFTEGKKCCGIKPCCKRD</sequence>
<gene>
    <name evidence="17" type="primary">LOC120256084</name>
</gene>
<dbReference type="FunFam" id="3.80.10.10:FF:000500">
    <property type="entry name" value="Protein TONSOKU"/>
    <property type="match status" value="1"/>
</dbReference>
<proteinExistence type="inferred from homology"/>
<dbReference type="FunFam" id="1.25.40.10:FF:000961">
    <property type="entry name" value="Protein TONSOKU"/>
    <property type="match status" value="1"/>
</dbReference>
<keyword evidence="9" id="KW-0156">Chromatin regulator</keyword>
<dbReference type="RefSeq" id="XP_039119789.1">
    <property type="nucleotide sequence ID" value="XM_039263855.1"/>
</dbReference>
<evidence type="ECO:0000256" key="1">
    <source>
        <dbReference type="ARBA" id="ARBA00004286"/>
    </source>
</evidence>
<dbReference type="InterPro" id="IPR019734">
    <property type="entry name" value="TPR_rpt"/>
</dbReference>
<evidence type="ECO:0000256" key="13">
    <source>
        <dbReference type="PROSITE-ProRule" id="PRU00339"/>
    </source>
</evidence>
<keyword evidence="14" id="KW-0175">Coiled coil</keyword>
<dbReference type="InterPro" id="IPR013105">
    <property type="entry name" value="TPR_2"/>
</dbReference>
<dbReference type="GeneID" id="120256084"/>
<keyword evidence="6" id="KW-0677">Repeat</keyword>
<organism evidence="16 17">
    <name type="scientific">Dioscorea cayennensis subsp. rotundata</name>
    <name type="common">White Guinea yam</name>
    <name type="synonym">Dioscorea rotundata</name>
    <dbReference type="NCBI Taxonomy" id="55577"/>
    <lineage>
        <taxon>Eukaryota</taxon>
        <taxon>Viridiplantae</taxon>
        <taxon>Streptophyta</taxon>
        <taxon>Embryophyta</taxon>
        <taxon>Tracheophyta</taxon>
        <taxon>Spermatophyta</taxon>
        <taxon>Magnoliopsida</taxon>
        <taxon>Liliopsida</taxon>
        <taxon>Dioscoreales</taxon>
        <taxon>Dioscoreaceae</taxon>
        <taxon>Dioscorea</taxon>
    </lineage>
</organism>
<dbReference type="SMART" id="SM00028">
    <property type="entry name" value="TPR"/>
    <property type="match status" value="7"/>
</dbReference>
<comment type="similarity">
    <text evidence="3">Belongs to the Tonsoku family.</text>
</comment>
<evidence type="ECO:0000256" key="3">
    <source>
        <dbReference type="ARBA" id="ARBA00010999"/>
    </source>
</evidence>
<dbReference type="PANTHER" id="PTHR47684:SF1">
    <property type="entry name" value="PROTEIN TONSOKU"/>
    <property type="match status" value="1"/>
</dbReference>
<dbReference type="GO" id="GO:0009933">
    <property type="term" value="P:meristem structural organization"/>
    <property type="evidence" value="ECO:0007669"/>
    <property type="project" value="InterPro"/>
</dbReference>
<evidence type="ECO:0000256" key="2">
    <source>
        <dbReference type="ARBA" id="ARBA00004642"/>
    </source>
</evidence>
<dbReference type="InterPro" id="IPR044227">
    <property type="entry name" value="TONSOKU"/>
</dbReference>
<keyword evidence="10" id="KW-0234">DNA repair</keyword>
<keyword evidence="11" id="KW-0539">Nucleus</keyword>